<dbReference type="Gene3D" id="3.10.105.10">
    <property type="entry name" value="Dipeptide-binding Protein, Domain 3"/>
    <property type="match status" value="1"/>
</dbReference>
<gene>
    <name evidence="7" type="ORF">BG36_16530</name>
    <name evidence="8" type="ORF">DES43_13019</name>
</gene>
<evidence type="ECO:0000256" key="3">
    <source>
        <dbReference type="ARBA" id="ARBA00022448"/>
    </source>
</evidence>
<dbReference type="eggNOG" id="COG0747">
    <property type="taxonomic scope" value="Bacteria"/>
</dbReference>
<dbReference type="OrthoDB" id="9803988at2"/>
<comment type="similarity">
    <text evidence="2">Belongs to the bacterial solute-binding protein 5 family.</text>
</comment>
<dbReference type="InterPro" id="IPR000914">
    <property type="entry name" value="SBP_5_dom"/>
</dbReference>
<dbReference type="Gene3D" id="3.40.190.10">
    <property type="entry name" value="Periplasmic binding protein-like II"/>
    <property type="match status" value="1"/>
</dbReference>
<keyword evidence="4 5" id="KW-0732">Signal</keyword>
<dbReference type="GO" id="GO:0030288">
    <property type="term" value="C:outer membrane-bounded periplasmic space"/>
    <property type="evidence" value="ECO:0007669"/>
    <property type="project" value="UniProtKB-ARBA"/>
</dbReference>
<protein>
    <submittedName>
        <fullName evidence="7">Peptide ABC transporter substrate-binding protein</fullName>
    </submittedName>
    <submittedName>
        <fullName evidence="8">Peptide/nickel transport system substrate-binding protein</fullName>
    </submittedName>
</protein>
<dbReference type="InterPro" id="IPR030678">
    <property type="entry name" value="Peptide/Ni-bd"/>
</dbReference>
<keyword evidence="3" id="KW-0813">Transport</keyword>
<evidence type="ECO:0000313" key="8">
    <source>
        <dbReference type="EMBL" id="TDR31907.1"/>
    </source>
</evidence>
<evidence type="ECO:0000256" key="2">
    <source>
        <dbReference type="ARBA" id="ARBA00005695"/>
    </source>
</evidence>
<evidence type="ECO:0000259" key="6">
    <source>
        <dbReference type="Pfam" id="PF00496"/>
    </source>
</evidence>
<dbReference type="AlphaFoldDB" id="A0A011SS02"/>
<reference evidence="7 9" key="1">
    <citation type="submission" date="2014-02" db="EMBL/GenBank/DDBJ databases">
        <title>Aquamicrobium defluvii Genome sequencing.</title>
        <authorList>
            <person name="Wang X."/>
        </authorList>
    </citation>
    <scope>NUCLEOTIDE SEQUENCE [LARGE SCALE GENOMIC DNA]</scope>
    <source>
        <strain evidence="7 9">W13Z1</strain>
    </source>
</reference>
<dbReference type="GO" id="GO:1904680">
    <property type="term" value="F:peptide transmembrane transporter activity"/>
    <property type="evidence" value="ECO:0007669"/>
    <property type="project" value="TreeGrafter"/>
</dbReference>
<proteinExistence type="inferred from homology"/>
<dbReference type="SUPFAM" id="SSF53850">
    <property type="entry name" value="Periplasmic binding protein-like II"/>
    <property type="match status" value="1"/>
</dbReference>
<comment type="subcellular location">
    <subcellularLocation>
        <location evidence="1">Periplasm</location>
    </subcellularLocation>
</comment>
<feature type="domain" description="Solute-binding protein family 5" evidence="6">
    <location>
        <begin position="67"/>
        <end position="429"/>
    </location>
</feature>
<dbReference type="InterPro" id="IPR039424">
    <property type="entry name" value="SBP_5"/>
</dbReference>
<accession>A0A011SS02</accession>
<dbReference type="PATRIC" id="fig|69279.3.peg.4367"/>
<feature type="signal peptide" evidence="5">
    <location>
        <begin position="1"/>
        <end position="24"/>
    </location>
</feature>
<dbReference type="Pfam" id="PF00496">
    <property type="entry name" value="SBP_bac_5"/>
    <property type="match status" value="1"/>
</dbReference>
<evidence type="ECO:0000313" key="10">
    <source>
        <dbReference type="Proteomes" id="UP000294958"/>
    </source>
</evidence>
<dbReference type="EMBL" id="JENY01000036">
    <property type="protein sequence ID" value="EXL01904.1"/>
    <property type="molecule type" value="Genomic_DNA"/>
</dbReference>
<reference evidence="8 10" key="2">
    <citation type="submission" date="2019-03" db="EMBL/GenBank/DDBJ databases">
        <title>Genomic Encyclopedia of Type Strains, Phase IV (KMG-IV): sequencing the most valuable type-strain genomes for metagenomic binning, comparative biology and taxonomic classification.</title>
        <authorList>
            <person name="Goeker M."/>
        </authorList>
    </citation>
    <scope>NUCLEOTIDE SEQUENCE [LARGE SCALE GENOMIC DNA]</scope>
    <source>
        <strain evidence="8 10">DSM 11603</strain>
    </source>
</reference>
<evidence type="ECO:0000256" key="1">
    <source>
        <dbReference type="ARBA" id="ARBA00004418"/>
    </source>
</evidence>
<dbReference type="HOGENOM" id="CLU_017028_7_4_5"/>
<dbReference type="PIRSF" id="PIRSF002741">
    <property type="entry name" value="MppA"/>
    <property type="match status" value="1"/>
</dbReference>
<dbReference type="STRING" id="69279.BG36_16530"/>
<dbReference type="EMBL" id="SNZF01000030">
    <property type="protein sequence ID" value="TDR31907.1"/>
    <property type="molecule type" value="Genomic_DNA"/>
</dbReference>
<comment type="caution">
    <text evidence="7">The sequence shown here is derived from an EMBL/GenBank/DDBJ whole genome shotgun (WGS) entry which is preliminary data.</text>
</comment>
<dbReference type="Gene3D" id="3.90.76.10">
    <property type="entry name" value="Dipeptide-binding Protein, Domain 1"/>
    <property type="match status" value="1"/>
</dbReference>
<evidence type="ECO:0000313" key="7">
    <source>
        <dbReference type="EMBL" id="EXL01904.1"/>
    </source>
</evidence>
<dbReference type="RefSeq" id="WP_035032161.1">
    <property type="nucleotide sequence ID" value="NZ_KK073908.1"/>
</dbReference>
<feature type="chain" id="PRO_5044538107" evidence="5">
    <location>
        <begin position="25"/>
        <end position="511"/>
    </location>
</feature>
<dbReference type="PANTHER" id="PTHR30290:SF9">
    <property type="entry name" value="OLIGOPEPTIDE-BINDING PROTEIN APPA"/>
    <property type="match status" value="1"/>
</dbReference>
<evidence type="ECO:0000256" key="5">
    <source>
        <dbReference type="SAM" id="SignalP"/>
    </source>
</evidence>
<sequence length="511" mass="55661">MGTFKHLMLASMIALGSAISPTFAQDLIIGFSKEGETLDPANHRNRETETLLRNVYEGLLTRDASMKLVPEIAESYEQVSPTIYDFRIRKGIRFHDGSDLTAEDVRFTFERILKEGAMGDGQTSPRQGLLGPVTGVELVDANTVRFNLSEPWPILPAMLPNQQIVSKAFVEKNGTAGMATQAMGSGPFSLGEWRRGEALILNRFDDYFGGSPEVPPVGRACVDRAIFRTIPETASRVAALLSGDVHIINELPNSSIRQIQASGVADVVEVNGTRSFFLAMNMQGEIFDDIRVRQAAAHAVNKDLLIDKILGGSAARIEGILSPDAFGASELPQVGYDVEKARALLAEAGYPDGIDITLDAEGAYRDMAEAIASMLTRAGFRTSVAISETTMLTQKWRTAGGPKSGDMWLSSWGNGSLDPFDIFAPTHATNDRGNSAGYSNPELDKLLAAAAIEMDAGKRAEMYHRAEMTIVADQPYVYLWVPRDIYGVSKRVEGFHPSADSRILLHDVCLK</sequence>
<dbReference type="PANTHER" id="PTHR30290">
    <property type="entry name" value="PERIPLASMIC BINDING COMPONENT OF ABC TRANSPORTER"/>
    <property type="match status" value="1"/>
</dbReference>
<evidence type="ECO:0000313" key="9">
    <source>
        <dbReference type="Proteomes" id="UP000019849"/>
    </source>
</evidence>
<dbReference type="GO" id="GO:0015833">
    <property type="term" value="P:peptide transport"/>
    <property type="evidence" value="ECO:0007669"/>
    <property type="project" value="TreeGrafter"/>
</dbReference>
<dbReference type="GO" id="GO:0043190">
    <property type="term" value="C:ATP-binding cassette (ABC) transporter complex"/>
    <property type="evidence" value="ECO:0007669"/>
    <property type="project" value="InterPro"/>
</dbReference>
<evidence type="ECO:0000256" key="4">
    <source>
        <dbReference type="ARBA" id="ARBA00022729"/>
    </source>
</evidence>
<keyword evidence="10" id="KW-1185">Reference proteome</keyword>
<name>A0A011SS02_9HYPH</name>
<dbReference type="Proteomes" id="UP000019849">
    <property type="component" value="Unassembled WGS sequence"/>
</dbReference>
<organism evidence="7 9">
    <name type="scientific">Aquamicrobium defluvii</name>
    <dbReference type="NCBI Taxonomy" id="69279"/>
    <lineage>
        <taxon>Bacteria</taxon>
        <taxon>Pseudomonadati</taxon>
        <taxon>Pseudomonadota</taxon>
        <taxon>Alphaproteobacteria</taxon>
        <taxon>Hyphomicrobiales</taxon>
        <taxon>Phyllobacteriaceae</taxon>
        <taxon>Aquamicrobium</taxon>
    </lineage>
</organism>
<dbReference type="Proteomes" id="UP000294958">
    <property type="component" value="Unassembled WGS sequence"/>
</dbReference>